<sequence length="131" mass="14806">MSGEKILVVEDENIVALGIKKMLKGMGFRVPSIAASGEEAIQKAEITFPDLVLMDIMLKGEIDGIEAAEKIYDTMDIPVVYLTAYSDDKMLERAKKTKPYGYLIKPFEENSLQNTIKLALDNYRKEKEKEK</sequence>
<dbReference type="PANTHER" id="PTHR44591">
    <property type="entry name" value="STRESS RESPONSE REGULATOR PROTEIN 1"/>
    <property type="match status" value="1"/>
</dbReference>
<dbReference type="InterPro" id="IPR050595">
    <property type="entry name" value="Bact_response_regulator"/>
</dbReference>
<dbReference type="InterPro" id="IPR001789">
    <property type="entry name" value="Sig_transdc_resp-reg_receiver"/>
</dbReference>
<dbReference type="CDD" id="cd17534">
    <property type="entry name" value="REC_DC-like"/>
    <property type="match status" value="1"/>
</dbReference>
<reference evidence="8" key="2">
    <citation type="submission" date="2017-04" db="EMBL/GenBank/DDBJ databases">
        <authorList>
            <person name="Varghese N."/>
            <person name="Submissions S."/>
        </authorList>
    </citation>
    <scope>NUCLEOTIDE SEQUENCE [LARGE SCALE GENOMIC DNA]</scope>
    <source>
        <strain evidence="8">FDF-1</strain>
    </source>
</reference>
<evidence type="ECO:0000313" key="9">
    <source>
        <dbReference type="Proteomes" id="UP000278252"/>
    </source>
</evidence>
<dbReference type="PANTHER" id="PTHR44591:SF3">
    <property type="entry name" value="RESPONSE REGULATORY DOMAIN-CONTAINING PROTEIN"/>
    <property type="match status" value="1"/>
</dbReference>
<dbReference type="STRING" id="523843.SAMN06264941_0556"/>
<dbReference type="Pfam" id="PF00072">
    <property type="entry name" value="Response_reg"/>
    <property type="match status" value="1"/>
</dbReference>
<reference evidence="6" key="3">
    <citation type="submission" date="2017-04" db="EMBL/GenBank/DDBJ databases">
        <authorList>
            <person name="Afonso C.L."/>
            <person name="Miller P.J."/>
            <person name="Scott M.A."/>
            <person name="Spackman E."/>
            <person name="Goraichik I."/>
            <person name="Dimitrov K.M."/>
            <person name="Suarez D.L."/>
            <person name="Swayne D.E."/>
        </authorList>
    </citation>
    <scope>NUCLEOTIDE SEQUENCE [LARGE SCALE GENOMIC DNA]</scope>
    <source>
        <strain evidence="6">FDF-1</strain>
    </source>
</reference>
<dbReference type="SUPFAM" id="SSF52172">
    <property type="entry name" value="CheY-like"/>
    <property type="match status" value="1"/>
</dbReference>
<dbReference type="GO" id="GO:0000160">
    <property type="term" value="P:phosphorelay signal transduction system"/>
    <property type="evidence" value="ECO:0007669"/>
    <property type="project" value="InterPro"/>
</dbReference>
<dbReference type="EMBL" id="RJJH01000001">
    <property type="protein sequence ID" value="RNI13202.1"/>
    <property type="molecule type" value="Genomic_DNA"/>
</dbReference>
<proteinExistence type="predicted"/>
<evidence type="ECO:0000313" key="7">
    <source>
        <dbReference type="Proteomes" id="UP000185713"/>
    </source>
</evidence>
<evidence type="ECO:0000313" key="5">
    <source>
        <dbReference type="EMBL" id="RNI13202.1"/>
    </source>
</evidence>
<evidence type="ECO:0000256" key="1">
    <source>
        <dbReference type="ARBA" id="ARBA00022553"/>
    </source>
</evidence>
<dbReference type="InterPro" id="IPR011006">
    <property type="entry name" value="CheY-like_superfamily"/>
</dbReference>
<evidence type="ECO:0000313" key="4">
    <source>
        <dbReference type="EMBL" id="OJH49999.1"/>
    </source>
</evidence>
<dbReference type="PROSITE" id="PS50110">
    <property type="entry name" value="RESPONSE_REGULATORY"/>
    <property type="match status" value="1"/>
</dbReference>
<feature type="modified residue" description="4-aspartylphosphate" evidence="2">
    <location>
        <position position="55"/>
    </location>
</feature>
<evidence type="ECO:0000313" key="8">
    <source>
        <dbReference type="Proteomes" id="UP000193969"/>
    </source>
</evidence>
<evidence type="ECO:0000259" key="3">
    <source>
        <dbReference type="PROSITE" id="PS50110"/>
    </source>
</evidence>
<gene>
    <name evidence="5" type="ORF">EFE41_01045</name>
    <name evidence="4" type="ORF">MPF_0793</name>
    <name evidence="6" type="ORF">SAMN06264941_0556</name>
</gene>
<dbReference type="Gene3D" id="3.40.50.2300">
    <property type="match status" value="1"/>
</dbReference>
<dbReference type="EMBL" id="JWTK01000002">
    <property type="protein sequence ID" value="OJH49999.1"/>
    <property type="molecule type" value="Genomic_DNA"/>
</dbReference>
<keyword evidence="1 2" id="KW-0597">Phosphoprotein</keyword>
<accession>A0A1L9C5Z9</accession>
<dbReference type="Proteomes" id="UP000278252">
    <property type="component" value="Unassembled WGS sequence"/>
</dbReference>
<evidence type="ECO:0000256" key="2">
    <source>
        <dbReference type="PROSITE-ProRule" id="PRU00169"/>
    </source>
</evidence>
<evidence type="ECO:0000313" key="6">
    <source>
        <dbReference type="EMBL" id="SMH32309.1"/>
    </source>
</evidence>
<dbReference type="AlphaFoldDB" id="A0A1L9C5Z9"/>
<dbReference type="Proteomes" id="UP000193969">
    <property type="component" value="Unassembled WGS sequence"/>
</dbReference>
<reference evidence="5 9" key="4">
    <citation type="submission" date="2018-10" db="EMBL/GenBank/DDBJ databases">
        <title>Cultivation of a novel Methanohalophilus strain from Kebrit Deep of the Red Sea and a genomic comparison of members of the genus Methanohalophilus.</title>
        <authorList>
            <person name="Guan Y."/>
            <person name="Ngugi D.K."/>
            <person name="Stingl U."/>
        </authorList>
    </citation>
    <scope>NUCLEOTIDE SEQUENCE [LARGE SCALE GENOMIC DNA]</scope>
    <source>
        <strain evidence="5 9">DSM 7471</strain>
    </source>
</reference>
<dbReference type="Proteomes" id="UP000185713">
    <property type="component" value="Unassembled WGS sequence"/>
</dbReference>
<dbReference type="RefSeq" id="WP_072359214.1">
    <property type="nucleotide sequence ID" value="NZ_FXBN01000001.1"/>
</dbReference>
<reference evidence="4 7" key="1">
    <citation type="submission" date="2014-12" db="EMBL/GenBank/DDBJ databases">
        <title>The genome sequence of Methanohalophilus portucalensis strain FDF1.</title>
        <authorList>
            <person name="Lai M.-C."/>
            <person name="Lai S.-J."/>
        </authorList>
    </citation>
    <scope>NUCLEOTIDE SEQUENCE [LARGE SCALE GENOMIC DNA]</scope>
    <source>
        <strain evidence="4 7">FDF-1</strain>
    </source>
</reference>
<protein>
    <submittedName>
        <fullName evidence="6">CheY chemotaxis protein or a CheY-like REC (Receiver) domain</fullName>
    </submittedName>
    <submittedName>
        <fullName evidence="4 5">Response regulator</fullName>
    </submittedName>
</protein>
<name>A0A1L9C5Z9_9EURY</name>
<dbReference type="OrthoDB" id="2830at2157"/>
<organism evidence="4 7">
    <name type="scientific">Methanohalophilus portucalensis FDF-1</name>
    <dbReference type="NCBI Taxonomy" id="523843"/>
    <lineage>
        <taxon>Archaea</taxon>
        <taxon>Methanobacteriati</taxon>
        <taxon>Methanobacteriota</taxon>
        <taxon>Stenosarchaea group</taxon>
        <taxon>Methanomicrobia</taxon>
        <taxon>Methanosarcinales</taxon>
        <taxon>Methanosarcinaceae</taxon>
        <taxon>Methanohalophilus</taxon>
    </lineage>
</organism>
<feature type="domain" description="Response regulatory" evidence="3">
    <location>
        <begin position="5"/>
        <end position="120"/>
    </location>
</feature>
<keyword evidence="8" id="KW-1185">Reference proteome</keyword>
<dbReference type="EMBL" id="FXBN01000001">
    <property type="protein sequence ID" value="SMH32309.1"/>
    <property type="molecule type" value="Genomic_DNA"/>
</dbReference>
<dbReference type="SMART" id="SM00448">
    <property type="entry name" value="REC"/>
    <property type="match status" value="1"/>
</dbReference>